<name>A0A9R1WPN4_LACSA</name>
<evidence type="ECO:0000313" key="2">
    <source>
        <dbReference type="EMBL" id="KAJ0227463.1"/>
    </source>
</evidence>
<reference evidence="2 3" key="1">
    <citation type="journal article" date="2017" name="Nat. Commun.">
        <title>Genome assembly with in vitro proximity ligation data and whole-genome triplication in lettuce.</title>
        <authorList>
            <person name="Reyes-Chin-Wo S."/>
            <person name="Wang Z."/>
            <person name="Yang X."/>
            <person name="Kozik A."/>
            <person name="Arikit S."/>
            <person name="Song C."/>
            <person name="Xia L."/>
            <person name="Froenicke L."/>
            <person name="Lavelle D.O."/>
            <person name="Truco M.J."/>
            <person name="Xia R."/>
            <person name="Zhu S."/>
            <person name="Xu C."/>
            <person name="Xu H."/>
            <person name="Xu X."/>
            <person name="Cox K."/>
            <person name="Korf I."/>
            <person name="Meyers B.C."/>
            <person name="Michelmore R.W."/>
        </authorList>
    </citation>
    <scope>NUCLEOTIDE SEQUENCE [LARGE SCALE GENOMIC DNA]</scope>
    <source>
        <strain evidence="3">cv. Salinas</strain>
        <tissue evidence="2">Seedlings</tissue>
    </source>
</reference>
<protein>
    <submittedName>
        <fullName evidence="2">Uncharacterized protein</fullName>
    </submittedName>
</protein>
<dbReference type="PANTHER" id="PTHR46929">
    <property type="entry name" value="EXPRESSED PROTEIN"/>
    <property type="match status" value="1"/>
</dbReference>
<organism evidence="2 3">
    <name type="scientific">Lactuca sativa</name>
    <name type="common">Garden lettuce</name>
    <dbReference type="NCBI Taxonomy" id="4236"/>
    <lineage>
        <taxon>Eukaryota</taxon>
        <taxon>Viridiplantae</taxon>
        <taxon>Streptophyta</taxon>
        <taxon>Embryophyta</taxon>
        <taxon>Tracheophyta</taxon>
        <taxon>Spermatophyta</taxon>
        <taxon>Magnoliopsida</taxon>
        <taxon>eudicotyledons</taxon>
        <taxon>Gunneridae</taxon>
        <taxon>Pentapetalae</taxon>
        <taxon>asterids</taxon>
        <taxon>campanulids</taxon>
        <taxon>Asterales</taxon>
        <taxon>Asteraceae</taxon>
        <taxon>Cichorioideae</taxon>
        <taxon>Cichorieae</taxon>
        <taxon>Lactucinae</taxon>
        <taxon>Lactuca</taxon>
    </lineage>
</organism>
<comment type="caution">
    <text evidence="2">The sequence shown here is derived from an EMBL/GenBank/DDBJ whole genome shotgun (WGS) entry which is preliminary data.</text>
</comment>
<dbReference type="EMBL" id="NBSK02000001">
    <property type="protein sequence ID" value="KAJ0227463.1"/>
    <property type="molecule type" value="Genomic_DNA"/>
</dbReference>
<evidence type="ECO:0000256" key="1">
    <source>
        <dbReference type="SAM" id="MobiDB-lite"/>
    </source>
</evidence>
<sequence length="339" mass="39069">MAFGVLKIRFSIIRSTQEPFYSCKTQLDIFLECYILHNFLIGEDRDKDLKDEVLQEELNVATEEMRHNSNGVREETDNEQARTFCITGKKSLVNWTKQMDATFVDAMGLNKKLNMNLTKSNLKNRLKSLTSGFSQYNLMYFGVFKKSKPEAVLQKTKKVANFEQMLVLFARDRASGENVEIAKERNVMFNKTTDIKIESILDNDVTSENQRIDDDEDDTQVVSPTHEQNSSAKKSKTNEAEPQPQPKPKTFETKIMNVVGDEANAMRDCNTIFERAYHHELTGDEIYQKLQLIGLEPYEISGALMYLTRNQADARMLFTYPMNIQNDLLKTMMGAYTCY</sequence>
<accession>A0A9R1WPN4</accession>
<dbReference type="Proteomes" id="UP000235145">
    <property type="component" value="Unassembled WGS sequence"/>
</dbReference>
<keyword evidence="3" id="KW-1185">Reference proteome</keyword>
<dbReference type="AlphaFoldDB" id="A0A9R1WPN4"/>
<feature type="region of interest" description="Disordered" evidence="1">
    <location>
        <begin position="206"/>
        <end position="250"/>
    </location>
</feature>
<dbReference type="PANTHER" id="PTHR46929:SF4">
    <property type="entry name" value="MYB_SANT-LIKE DOMAIN-CONTAINING PROTEIN"/>
    <property type="match status" value="1"/>
</dbReference>
<gene>
    <name evidence="2" type="ORF">LSAT_V11C100040250</name>
</gene>
<feature type="compositionally biased region" description="Polar residues" evidence="1">
    <location>
        <begin position="220"/>
        <end position="232"/>
    </location>
</feature>
<proteinExistence type="predicted"/>
<evidence type="ECO:0000313" key="3">
    <source>
        <dbReference type="Proteomes" id="UP000235145"/>
    </source>
</evidence>